<dbReference type="Gene3D" id="3.40.50.2000">
    <property type="entry name" value="Glycogen Phosphorylase B"/>
    <property type="match status" value="2"/>
</dbReference>
<dbReference type="Proteomes" id="UP000707138">
    <property type="component" value="Unassembled WGS sequence"/>
</dbReference>
<dbReference type="InterPro" id="IPR050194">
    <property type="entry name" value="Glycosyltransferase_grp1"/>
</dbReference>
<reference evidence="3 4" key="1">
    <citation type="journal article" date="2021" name="Sci. Rep.">
        <title>The distribution of antibiotic resistance genes in chicken gut microbiota commensals.</title>
        <authorList>
            <person name="Juricova H."/>
            <person name="Matiasovicova J."/>
            <person name="Kubasova T."/>
            <person name="Cejkova D."/>
            <person name="Rychlik I."/>
        </authorList>
    </citation>
    <scope>NUCLEOTIDE SEQUENCE [LARGE SCALE GENOMIC DNA]</scope>
    <source>
        <strain evidence="3 4">An537</strain>
    </source>
</reference>
<dbReference type="SUPFAM" id="SSF53756">
    <property type="entry name" value="UDP-Glycosyltransferase/glycogen phosphorylase"/>
    <property type="match status" value="1"/>
</dbReference>
<proteinExistence type="predicted"/>
<evidence type="ECO:0000313" key="4">
    <source>
        <dbReference type="Proteomes" id="UP000707138"/>
    </source>
</evidence>
<dbReference type="InterPro" id="IPR028098">
    <property type="entry name" value="Glyco_trans_4-like_N"/>
</dbReference>
<protein>
    <submittedName>
        <fullName evidence="3">Glycosyltransferase family 1 protein</fullName>
    </submittedName>
</protein>
<organism evidence="3 4">
    <name type="scientific">Veillonella magna</name>
    <dbReference type="NCBI Taxonomy" id="464322"/>
    <lineage>
        <taxon>Bacteria</taxon>
        <taxon>Bacillati</taxon>
        <taxon>Bacillota</taxon>
        <taxon>Negativicutes</taxon>
        <taxon>Veillonellales</taxon>
        <taxon>Veillonellaceae</taxon>
        <taxon>Veillonella</taxon>
    </lineage>
</organism>
<keyword evidence="4" id="KW-1185">Reference proteome</keyword>
<dbReference type="RefSeq" id="WP_205087274.1">
    <property type="nucleotide sequence ID" value="NZ_JACJLA010000002.1"/>
</dbReference>
<feature type="domain" description="Glycosyltransferase subfamily 4-like N-terminal" evidence="2">
    <location>
        <begin position="18"/>
        <end position="179"/>
    </location>
</feature>
<dbReference type="EMBL" id="JACJLA010000002">
    <property type="protein sequence ID" value="MBM6911953.1"/>
    <property type="molecule type" value="Genomic_DNA"/>
</dbReference>
<dbReference type="PANTHER" id="PTHR45947:SF3">
    <property type="entry name" value="SULFOQUINOVOSYL TRANSFERASE SQD2"/>
    <property type="match status" value="1"/>
</dbReference>
<dbReference type="Pfam" id="PF13439">
    <property type="entry name" value="Glyco_transf_4"/>
    <property type="match status" value="1"/>
</dbReference>
<dbReference type="PANTHER" id="PTHR45947">
    <property type="entry name" value="SULFOQUINOVOSYL TRANSFERASE SQD2"/>
    <property type="match status" value="1"/>
</dbReference>
<gene>
    <name evidence="3" type="ORF">H6A01_01245</name>
</gene>
<accession>A0ABS2GF88</accession>
<dbReference type="InterPro" id="IPR001296">
    <property type="entry name" value="Glyco_trans_1"/>
</dbReference>
<evidence type="ECO:0000313" key="3">
    <source>
        <dbReference type="EMBL" id="MBM6911953.1"/>
    </source>
</evidence>
<comment type="caution">
    <text evidence="3">The sequence shown here is derived from an EMBL/GenBank/DDBJ whole genome shotgun (WGS) entry which is preliminary data.</text>
</comment>
<sequence length="376" mass="43796">MDKQPIRVLQIIGKFGGGGVESVVLNYYRHIDKSKIQYDFVIHNDSKIDITAEVQSLGGRIYSITPYYKNLFRFMLDIHSILKNNKYKIVHCNMNTISFFALLVAWLDGVPIRILHNHSTSSPNERKRNAIKFFLKPFAKLFANKYFACSRLAAVWMYGKKALIHKKVQIINNAVNLERYRFNPNIRRDLRQNLKIENKFVIGHVGRFMFPKNHEFILKIFYKFYMRHKDSVLILIGDGPLYSEIKQKACKMGLAEAIIFLGLREDVANWYNIMDLFVLPSHYEGLPVVGIEAQANGIPIIVSDKVTKELSITNLIHFESLSENIDSWIRFMEKVYVSKNREHCNTVYDMQKAGFDINTEADKLKKIYLDLEKNLD</sequence>
<name>A0ABS2GF88_9FIRM</name>
<dbReference type="CDD" id="cd03812">
    <property type="entry name" value="GT4_CapH-like"/>
    <property type="match status" value="1"/>
</dbReference>
<feature type="domain" description="Glycosyl transferase family 1" evidence="1">
    <location>
        <begin position="189"/>
        <end position="306"/>
    </location>
</feature>
<evidence type="ECO:0000259" key="1">
    <source>
        <dbReference type="Pfam" id="PF00534"/>
    </source>
</evidence>
<evidence type="ECO:0000259" key="2">
    <source>
        <dbReference type="Pfam" id="PF13439"/>
    </source>
</evidence>
<dbReference type="Pfam" id="PF00534">
    <property type="entry name" value="Glycos_transf_1"/>
    <property type="match status" value="1"/>
</dbReference>